<comment type="caution">
    <text evidence="2">The sequence shown here is derived from an EMBL/GenBank/DDBJ whole genome shotgun (WGS) entry which is preliminary data.</text>
</comment>
<keyword evidence="3" id="KW-1185">Reference proteome</keyword>
<dbReference type="AlphaFoldDB" id="A0A373A154"/>
<proteinExistence type="predicted"/>
<dbReference type="EMBL" id="QVIG01000001">
    <property type="protein sequence ID" value="RGD61350.1"/>
    <property type="molecule type" value="Genomic_DNA"/>
</dbReference>
<evidence type="ECO:0000256" key="1">
    <source>
        <dbReference type="SAM" id="Phobius"/>
    </source>
</evidence>
<gene>
    <name evidence="2" type="ORF">DR950_29530</name>
</gene>
<accession>A0A373A154</accession>
<keyword evidence="1" id="KW-1133">Transmembrane helix</keyword>
<reference evidence="2 3" key="1">
    <citation type="submission" date="2018-08" db="EMBL/GenBank/DDBJ databases">
        <title>Diversity &amp; Physiological Properties of Lignin-Decomposing Actinobacteria from Soil.</title>
        <authorList>
            <person name="Roh S.G."/>
            <person name="Kim S.B."/>
        </authorList>
    </citation>
    <scope>NUCLEOTIDE SEQUENCE [LARGE SCALE GENOMIC DNA]</scope>
    <source>
        <strain evidence="2 3">MMS17-GH009</strain>
    </source>
</reference>
<protein>
    <submittedName>
        <fullName evidence="2">Uncharacterized protein</fullName>
    </submittedName>
</protein>
<dbReference type="RefSeq" id="WP_117489511.1">
    <property type="nucleotide sequence ID" value="NZ_QVIG01000001.1"/>
</dbReference>
<keyword evidence="1" id="KW-0472">Membrane</keyword>
<organism evidence="2 3">
    <name type="scientific">Kitasatospora xanthocidica</name>
    <dbReference type="NCBI Taxonomy" id="83382"/>
    <lineage>
        <taxon>Bacteria</taxon>
        <taxon>Bacillati</taxon>
        <taxon>Actinomycetota</taxon>
        <taxon>Actinomycetes</taxon>
        <taxon>Kitasatosporales</taxon>
        <taxon>Streptomycetaceae</taxon>
        <taxon>Kitasatospora</taxon>
    </lineage>
</organism>
<keyword evidence="1" id="KW-0812">Transmembrane</keyword>
<feature type="transmembrane region" description="Helical" evidence="1">
    <location>
        <begin position="61"/>
        <end position="82"/>
    </location>
</feature>
<name>A0A373A154_9ACTN</name>
<evidence type="ECO:0000313" key="2">
    <source>
        <dbReference type="EMBL" id="RGD61350.1"/>
    </source>
</evidence>
<dbReference type="Proteomes" id="UP000263377">
    <property type="component" value="Unassembled WGS sequence"/>
</dbReference>
<evidence type="ECO:0000313" key="3">
    <source>
        <dbReference type="Proteomes" id="UP000263377"/>
    </source>
</evidence>
<feature type="transmembrane region" description="Helical" evidence="1">
    <location>
        <begin position="12"/>
        <end position="33"/>
    </location>
</feature>
<sequence>MHIKWNALAQTAGLSFGITVAVVAVFALGILALSRREAAVSAAGTGEGAAGAAGGGRLALAGAYVCFALCGGVVLYGLSLIAGH</sequence>